<dbReference type="GO" id="GO:0005634">
    <property type="term" value="C:nucleus"/>
    <property type="evidence" value="ECO:0007669"/>
    <property type="project" value="TreeGrafter"/>
</dbReference>
<evidence type="ECO:0000313" key="2">
    <source>
        <dbReference type="EMBL" id="CAH1419602.1"/>
    </source>
</evidence>
<dbReference type="Pfam" id="PF22996">
    <property type="entry name" value="C2H2-2nd_BIRD-IDD"/>
    <property type="match status" value="1"/>
</dbReference>
<gene>
    <name evidence="2" type="ORF">LVIROSA_LOCUS7120</name>
</gene>
<dbReference type="Proteomes" id="UP001157418">
    <property type="component" value="Unassembled WGS sequence"/>
</dbReference>
<dbReference type="AlphaFoldDB" id="A0AAU9LZ24"/>
<reference evidence="2 3" key="1">
    <citation type="submission" date="2022-01" db="EMBL/GenBank/DDBJ databases">
        <authorList>
            <person name="Xiong W."/>
            <person name="Schranz E."/>
        </authorList>
    </citation>
    <scope>NUCLEOTIDE SEQUENCE [LARGE SCALE GENOMIC DNA]</scope>
</reference>
<dbReference type="InterPro" id="IPR031140">
    <property type="entry name" value="IDD1-16"/>
</dbReference>
<evidence type="ECO:0000313" key="3">
    <source>
        <dbReference type="Proteomes" id="UP001157418"/>
    </source>
</evidence>
<accession>A0AAU9LZ24</accession>
<protein>
    <recommendedName>
        <fullName evidence="1">BIRD-IDD transcription factor second C2H2 zinc finger domain-containing protein</fullName>
    </recommendedName>
</protein>
<keyword evidence="3" id="KW-1185">Reference proteome</keyword>
<evidence type="ECO:0000259" key="1">
    <source>
        <dbReference type="Pfam" id="PF22996"/>
    </source>
</evidence>
<dbReference type="EMBL" id="CAKMRJ010000425">
    <property type="protein sequence ID" value="CAH1419602.1"/>
    <property type="molecule type" value="Genomic_DNA"/>
</dbReference>
<name>A0AAU9LZ24_9ASTR</name>
<dbReference type="InterPro" id="IPR055186">
    <property type="entry name" value="C2H2-2nd_BIRD-IDD"/>
</dbReference>
<dbReference type="PANTHER" id="PTHR10593">
    <property type="entry name" value="SERINE/THREONINE-PROTEIN KINASE RIO"/>
    <property type="match status" value="1"/>
</dbReference>
<dbReference type="GO" id="GO:0003700">
    <property type="term" value="F:DNA-binding transcription factor activity"/>
    <property type="evidence" value="ECO:0007669"/>
    <property type="project" value="TreeGrafter"/>
</dbReference>
<proteinExistence type="predicted"/>
<feature type="domain" description="BIRD-IDD transcription factor second C2H2 zinc finger" evidence="1">
    <location>
        <begin position="21"/>
        <end position="54"/>
    </location>
</feature>
<sequence>MHCRHHKVPWRLLKRDSPEVKKRVSVCPEPTCLHHDPFHALGDLVGMKNHFRRKQNNNKQWVCEKFSKGYAVQPDYKLLEKMHMNRTEN</sequence>
<organism evidence="2 3">
    <name type="scientific">Lactuca virosa</name>
    <dbReference type="NCBI Taxonomy" id="75947"/>
    <lineage>
        <taxon>Eukaryota</taxon>
        <taxon>Viridiplantae</taxon>
        <taxon>Streptophyta</taxon>
        <taxon>Embryophyta</taxon>
        <taxon>Tracheophyta</taxon>
        <taxon>Spermatophyta</taxon>
        <taxon>Magnoliopsida</taxon>
        <taxon>eudicotyledons</taxon>
        <taxon>Gunneridae</taxon>
        <taxon>Pentapetalae</taxon>
        <taxon>asterids</taxon>
        <taxon>campanulids</taxon>
        <taxon>Asterales</taxon>
        <taxon>Asteraceae</taxon>
        <taxon>Cichorioideae</taxon>
        <taxon>Cichorieae</taxon>
        <taxon>Lactucinae</taxon>
        <taxon>Lactuca</taxon>
    </lineage>
</organism>
<dbReference type="PANTHER" id="PTHR10593:SF10">
    <property type="entry name" value="OS08G0467100 PROTEIN"/>
    <property type="match status" value="1"/>
</dbReference>
<comment type="caution">
    <text evidence="2">The sequence shown here is derived from an EMBL/GenBank/DDBJ whole genome shotgun (WGS) entry which is preliminary data.</text>
</comment>